<accession>A0A7Y8Y142</accession>
<name>A0A7Y8Y142_9FLAO</name>
<reference evidence="1 2" key="1">
    <citation type="submission" date="2020-07" db="EMBL/GenBank/DDBJ databases">
        <authorList>
            <person name="Sun Q."/>
        </authorList>
    </citation>
    <scope>NUCLEOTIDE SEQUENCE [LARGE SCALE GENOMIC DNA]</scope>
    <source>
        <strain evidence="1 2">MAH-1</strain>
    </source>
</reference>
<gene>
    <name evidence="1" type="ORF">HZF10_06145</name>
</gene>
<dbReference type="Gene3D" id="3.30.470.20">
    <property type="entry name" value="ATP-grasp fold, B domain"/>
    <property type="match status" value="1"/>
</dbReference>
<dbReference type="Gene3D" id="3.30.1490.20">
    <property type="entry name" value="ATP-grasp fold, A domain"/>
    <property type="match status" value="1"/>
</dbReference>
<dbReference type="InterPro" id="IPR013815">
    <property type="entry name" value="ATP_grasp_subdomain_1"/>
</dbReference>
<dbReference type="EMBL" id="JACBJI010000002">
    <property type="protein sequence ID" value="NYA70495.1"/>
    <property type="molecule type" value="Genomic_DNA"/>
</dbReference>
<protein>
    <submittedName>
        <fullName evidence="1">ATP-grasp domain-containing protein</fullName>
    </submittedName>
</protein>
<comment type="caution">
    <text evidence="1">The sequence shown here is derived from an EMBL/GenBank/DDBJ whole genome shotgun (WGS) entry which is preliminary data.</text>
</comment>
<sequence>MLQNQFLVPSTFSEESAVFPLVLKPEKGSGSVDVYTIRDRQELDAYIRKIRHPFLQESIDGTHYTVDMFNTAYRNPAAAIPRKRLKVHGSESLVGQICMHADIIDLCLRIGRILDVVGAFNIQLIERDGSYYVHDINLRVSGSCDLTIAAGAPLQAWLVDYAMGKRSSFDVRIKDKMIMSKYYEPCFF</sequence>
<evidence type="ECO:0000313" key="1">
    <source>
        <dbReference type="EMBL" id="NYA70495.1"/>
    </source>
</evidence>
<organism evidence="1 2">
    <name type="scientific">Flavobacterium agri</name>
    <dbReference type="NCBI Taxonomy" id="2743471"/>
    <lineage>
        <taxon>Bacteria</taxon>
        <taxon>Pseudomonadati</taxon>
        <taxon>Bacteroidota</taxon>
        <taxon>Flavobacteriia</taxon>
        <taxon>Flavobacteriales</taxon>
        <taxon>Flavobacteriaceae</taxon>
        <taxon>Flavobacterium</taxon>
    </lineage>
</organism>
<dbReference type="SUPFAM" id="SSF56059">
    <property type="entry name" value="Glutathione synthetase ATP-binding domain-like"/>
    <property type="match status" value="1"/>
</dbReference>
<dbReference type="GO" id="GO:0005524">
    <property type="term" value="F:ATP binding"/>
    <property type="evidence" value="ECO:0007669"/>
    <property type="project" value="InterPro"/>
</dbReference>
<keyword evidence="2" id="KW-1185">Reference proteome</keyword>
<evidence type="ECO:0000313" key="2">
    <source>
        <dbReference type="Proteomes" id="UP000535020"/>
    </source>
</evidence>
<dbReference type="Pfam" id="PF15632">
    <property type="entry name" value="ATPgrasp_Ter"/>
    <property type="match status" value="1"/>
</dbReference>
<dbReference type="Proteomes" id="UP000535020">
    <property type="component" value="Unassembled WGS sequence"/>
</dbReference>
<dbReference type="AlphaFoldDB" id="A0A7Y8Y142"/>
<proteinExistence type="predicted"/>